<keyword evidence="15" id="KW-1185">Reference proteome</keyword>
<evidence type="ECO:0000256" key="1">
    <source>
        <dbReference type="ARBA" id="ARBA00003469"/>
    </source>
</evidence>
<sequence>MGTDDTIRLFHLPFSFMLPQRVASEQGYFAEDGLDIELVERDREDVDWKYIPAEDTLTGDYEVDLYPVCKWESLKRTWDMNDGKIVARGTFADQPYSVFVRPDSDIRRPEDLAGVPVGVNRRTGQEYTAIKALEDHMESDEVELAHHGMPTDRLRALRDGEVDAVTLLEPQSTLAEHLGFRSVMEFENHMGVVGADGLSEEALDVFMAAYARAVEDVNENPENYREAYLDMLTAEDDAGVAPDLFEDVDMDELRADIDVPRYEVPDLADRDDLDRHLDWMKRRELIDGDADIDAIVAPVK</sequence>
<comment type="function">
    <text evidence="1">Responsible for the formation of the pyrimidine heterocycle in the thiamine biosynthesis pathway. Catalyzes the formation of hydroxymethylpyrimidine phosphate (HMP-P) from histidine and pyridoxal phosphate (PLP). The protein uses PLP and the active site histidine to form HMP-P, generating an inactive enzyme. The enzyme can only undergo a single turnover, which suggests it is a suicide enzyme.</text>
</comment>
<evidence type="ECO:0000313" key="13">
    <source>
        <dbReference type="EMBL" id="GAA0472228.1"/>
    </source>
</evidence>
<keyword evidence="7" id="KW-0663">Pyridoxal phosphate</keyword>
<dbReference type="EMBL" id="CP095007">
    <property type="protein sequence ID" value="UOO97023.1"/>
    <property type="molecule type" value="Genomic_DNA"/>
</dbReference>
<dbReference type="Proteomes" id="UP000830542">
    <property type="component" value="Plasmid unnamed2"/>
</dbReference>
<evidence type="ECO:0000256" key="10">
    <source>
        <dbReference type="ARBA" id="ARBA00033171"/>
    </source>
</evidence>
<dbReference type="RefSeq" id="WP_244706278.1">
    <property type="nucleotide sequence ID" value="NZ_BAAADN010000055.1"/>
</dbReference>
<evidence type="ECO:0000259" key="12">
    <source>
        <dbReference type="Pfam" id="PF09084"/>
    </source>
</evidence>
<evidence type="ECO:0000313" key="14">
    <source>
        <dbReference type="EMBL" id="UOO97023.1"/>
    </source>
</evidence>
<gene>
    <name evidence="13" type="ORF">GCM10008985_31270</name>
    <name evidence="14" type="ORF">MUK72_16390</name>
</gene>
<dbReference type="AlphaFoldDB" id="A0AAV3SKX0"/>
<reference evidence="13" key="3">
    <citation type="submission" date="2023-12" db="EMBL/GenBank/DDBJ databases">
        <authorList>
            <person name="Sun Q."/>
            <person name="Inoue M."/>
        </authorList>
    </citation>
    <scope>NUCLEOTIDE SEQUENCE</scope>
    <source>
        <strain evidence="13">JCM 12289</strain>
    </source>
</reference>
<dbReference type="PANTHER" id="PTHR31528:SF1">
    <property type="entry name" value="4-AMINO-5-HYDROXYMETHYL-2-METHYLPYRIMIDINE PHOSPHATE SYNTHASE THI11-RELATED"/>
    <property type="match status" value="1"/>
</dbReference>
<evidence type="ECO:0000256" key="6">
    <source>
        <dbReference type="ARBA" id="ARBA00022723"/>
    </source>
</evidence>
<dbReference type="InterPro" id="IPR015168">
    <property type="entry name" value="SsuA/THI5"/>
</dbReference>
<comment type="subunit">
    <text evidence="4">Homodimer.</text>
</comment>
<dbReference type="GO" id="GO:0009228">
    <property type="term" value="P:thiamine biosynthetic process"/>
    <property type="evidence" value="ECO:0007669"/>
    <property type="project" value="UniProtKB-KW"/>
</dbReference>
<organism evidence="13 16">
    <name type="scientific">Halococcus dombrowskii</name>
    <dbReference type="NCBI Taxonomy" id="179637"/>
    <lineage>
        <taxon>Archaea</taxon>
        <taxon>Methanobacteriati</taxon>
        <taxon>Methanobacteriota</taxon>
        <taxon>Stenosarchaea group</taxon>
        <taxon>Halobacteria</taxon>
        <taxon>Halobacteriales</taxon>
        <taxon>Halococcaceae</taxon>
        <taxon>Halococcus</taxon>
    </lineage>
</organism>
<keyword evidence="8" id="KW-0784">Thiamine biosynthesis</keyword>
<evidence type="ECO:0000256" key="2">
    <source>
        <dbReference type="ARBA" id="ARBA00004948"/>
    </source>
</evidence>
<evidence type="ECO:0000256" key="8">
    <source>
        <dbReference type="ARBA" id="ARBA00022977"/>
    </source>
</evidence>
<reference evidence="14" key="2">
    <citation type="submission" date="2022-04" db="EMBL/GenBank/DDBJ databases">
        <title>Sequencing and genomic assembly of Halococcus dombrowskii.</title>
        <authorList>
            <person name="Lim S.W."/>
            <person name="MacLea K.S."/>
        </authorList>
    </citation>
    <scope>NUCLEOTIDE SEQUENCE</scope>
    <source>
        <strain evidence="14">H4</strain>
        <plasmid evidence="14">unnamed2</plasmid>
    </source>
</reference>
<keyword evidence="9" id="KW-0408">Iron</keyword>
<dbReference type="Pfam" id="PF09084">
    <property type="entry name" value="NMT1"/>
    <property type="match status" value="1"/>
</dbReference>
<evidence type="ECO:0000256" key="11">
    <source>
        <dbReference type="ARBA" id="ARBA00048179"/>
    </source>
</evidence>
<accession>A0AAV3SKX0</accession>
<evidence type="ECO:0000256" key="4">
    <source>
        <dbReference type="ARBA" id="ARBA00011738"/>
    </source>
</evidence>
<evidence type="ECO:0000256" key="7">
    <source>
        <dbReference type="ARBA" id="ARBA00022898"/>
    </source>
</evidence>
<dbReference type="GO" id="GO:0046872">
    <property type="term" value="F:metal ion binding"/>
    <property type="evidence" value="ECO:0007669"/>
    <property type="project" value="UniProtKB-KW"/>
</dbReference>
<dbReference type="EMBL" id="BAAADN010000055">
    <property type="protein sequence ID" value="GAA0472228.1"/>
    <property type="molecule type" value="Genomic_DNA"/>
</dbReference>
<evidence type="ECO:0000256" key="9">
    <source>
        <dbReference type="ARBA" id="ARBA00023004"/>
    </source>
</evidence>
<evidence type="ECO:0000313" key="15">
    <source>
        <dbReference type="Proteomes" id="UP000830542"/>
    </source>
</evidence>
<protein>
    <recommendedName>
        <fullName evidence="10">Thiamine pyrimidine synthase</fullName>
    </recommendedName>
</protein>
<dbReference type="InterPro" id="IPR027939">
    <property type="entry name" value="NMT1/THI5"/>
</dbReference>
<keyword evidence="14" id="KW-0614">Plasmid</keyword>
<dbReference type="GeneID" id="71763460"/>
<name>A0AAV3SKX0_HALDO</name>
<dbReference type="PANTHER" id="PTHR31528">
    <property type="entry name" value="4-AMINO-5-HYDROXYMETHYL-2-METHYLPYRIMIDINE PHOSPHATE SYNTHASE THI11-RELATED"/>
    <property type="match status" value="1"/>
</dbReference>
<comment type="catalytic activity">
    <reaction evidence="11">
        <text>N(6)-(pyridoxal phosphate)-L-lysyl-[4-amino-5-hydroxymethyl-2-methylpyrimidine phosphate synthase] + L-histidyl-[4-amino-5-hydroxymethyl-2-methylpyrimidine phosphate synthase] + 2 Fe(3+) + 4 H2O = L-lysyl-[4-amino-5-hydroxymethyl-2-methylpyrimidine phosphate synthase] + (2S)-2-amino-5-hydroxy-4-oxopentanoyl-[4-amino-5-hydroxymethyl-2-methylpyrimidine phosphate synthase] + 4-amino-2-methyl-5-(phosphooxymethyl)pyrimidine + 3-oxopropanoate + 2 Fe(2+) + 2 H(+)</text>
        <dbReference type="Rhea" id="RHEA:65756"/>
        <dbReference type="Rhea" id="RHEA-COMP:16892"/>
        <dbReference type="Rhea" id="RHEA-COMP:16893"/>
        <dbReference type="Rhea" id="RHEA-COMP:16894"/>
        <dbReference type="Rhea" id="RHEA-COMP:16895"/>
        <dbReference type="ChEBI" id="CHEBI:15377"/>
        <dbReference type="ChEBI" id="CHEBI:15378"/>
        <dbReference type="ChEBI" id="CHEBI:29033"/>
        <dbReference type="ChEBI" id="CHEBI:29034"/>
        <dbReference type="ChEBI" id="CHEBI:29969"/>
        <dbReference type="ChEBI" id="CHEBI:29979"/>
        <dbReference type="ChEBI" id="CHEBI:33190"/>
        <dbReference type="ChEBI" id="CHEBI:58354"/>
        <dbReference type="ChEBI" id="CHEBI:143915"/>
        <dbReference type="ChEBI" id="CHEBI:157692"/>
    </reaction>
    <physiologicalReaction direction="left-to-right" evidence="11">
        <dbReference type="Rhea" id="RHEA:65757"/>
    </physiologicalReaction>
</comment>
<evidence type="ECO:0000313" key="16">
    <source>
        <dbReference type="Proteomes" id="UP001500962"/>
    </source>
</evidence>
<keyword evidence="5" id="KW-0808">Transferase</keyword>
<feature type="domain" description="SsuA/THI5-like" evidence="12">
    <location>
        <begin position="22"/>
        <end position="222"/>
    </location>
</feature>
<evidence type="ECO:0000256" key="5">
    <source>
        <dbReference type="ARBA" id="ARBA00022679"/>
    </source>
</evidence>
<proteinExistence type="inferred from homology"/>
<comment type="pathway">
    <text evidence="2">Cofactor biosynthesis; thiamine diphosphate biosynthesis.</text>
</comment>
<dbReference type="Gene3D" id="3.40.190.10">
    <property type="entry name" value="Periplasmic binding protein-like II"/>
    <property type="match status" value="2"/>
</dbReference>
<comment type="similarity">
    <text evidence="3">Belongs to the NMT1/THI5 family.</text>
</comment>
<geneLocation type="plasmid" evidence="14 15">
    <name>unnamed2</name>
</geneLocation>
<keyword evidence="6" id="KW-0479">Metal-binding</keyword>
<dbReference type="GO" id="GO:0016740">
    <property type="term" value="F:transferase activity"/>
    <property type="evidence" value="ECO:0007669"/>
    <property type="project" value="UniProtKB-KW"/>
</dbReference>
<dbReference type="KEGG" id="hdo:MUK72_16390"/>
<reference evidence="13" key="1">
    <citation type="journal article" date="2014" name="Int. J. Syst. Evol. Microbiol.">
        <title>Complete genome sequence of Corynebacterium casei LMG S-19264T (=DSM 44701T), isolated from a smear-ripened cheese.</title>
        <authorList>
            <consortium name="US DOE Joint Genome Institute (JGI-PGF)"/>
            <person name="Walter F."/>
            <person name="Albersmeier A."/>
            <person name="Kalinowski J."/>
            <person name="Ruckert C."/>
        </authorList>
    </citation>
    <scope>NUCLEOTIDE SEQUENCE</scope>
    <source>
        <strain evidence="13">JCM 12289</strain>
    </source>
</reference>
<dbReference type="Proteomes" id="UP001500962">
    <property type="component" value="Unassembled WGS sequence"/>
</dbReference>
<dbReference type="SUPFAM" id="SSF53850">
    <property type="entry name" value="Periplasmic binding protein-like II"/>
    <property type="match status" value="1"/>
</dbReference>
<evidence type="ECO:0000256" key="3">
    <source>
        <dbReference type="ARBA" id="ARBA00009406"/>
    </source>
</evidence>